<evidence type="ECO:0000313" key="2">
    <source>
        <dbReference type="EMBL" id="SFC50816.1"/>
    </source>
</evidence>
<dbReference type="STRING" id="1122252.SAMN05660443_2895"/>
<accession>A0A1I1JQP3</accession>
<protein>
    <submittedName>
        <fullName evidence="2">Uncharacterized protein</fullName>
    </submittedName>
</protein>
<evidence type="ECO:0000256" key="1">
    <source>
        <dbReference type="SAM" id="SignalP"/>
    </source>
</evidence>
<dbReference type="EMBL" id="FOLH01000009">
    <property type="protein sequence ID" value="SFC50816.1"/>
    <property type="molecule type" value="Genomic_DNA"/>
</dbReference>
<keyword evidence="1" id="KW-0732">Signal</keyword>
<reference evidence="2 3" key="1">
    <citation type="submission" date="2016-10" db="EMBL/GenBank/DDBJ databases">
        <authorList>
            <person name="de Groot N.N."/>
        </authorList>
    </citation>
    <scope>NUCLEOTIDE SEQUENCE [LARGE SCALE GENOMIC DNA]</scope>
    <source>
        <strain evidence="2 3">DSM 18438</strain>
    </source>
</reference>
<dbReference type="Proteomes" id="UP000199058">
    <property type="component" value="Unassembled WGS sequence"/>
</dbReference>
<evidence type="ECO:0000313" key="3">
    <source>
        <dbReference type="Proteomes" id="UP000199058"/>
    </source>
</evidence>
<sequence>MKTLKLAALLAAGIYLALSLPLLADESEESEPAKEAQEKPVFVPYEEPDLDLGLCDS</sequence>
<name>A0A1I1JQP3_9GAMM</name>
<proteinExistence type="predicted"/>
<feature type="signal peptide" evidence="1">
    <location>
        <begin position="1"/>
        <end position="24"/>
    </location>
</feature>
<organism evidence="2 3">
    <name type="scientific">Marinospirillum celere</name>
    <dbReference type="NCBI Taxonomy" id="1122252"/>
    <lineage>
        <taxon>Bacteria</taxon>
        <taxon>Pseudomonadati</taxon>
        <taxon>Pseudomonadota</taxon>
        <taxon>Gammaproteobacteria</taxon>
        <taxon>Oceanospirillales</taxon>
        <taxon>Oceanospirillaceae</taxon>
        <taxon>Marinospirillum</taxon>
    </lineage>
</organism>
<feature type="chain" id="PRO_5011543324" evidence="1">
    <location>
        <begin position="25"/>
        <end position="57"/>
    </location>
</feature>
<dbReference type="RefSeq" id="WP_177203580.1">
    <property type="nucleotide sequence ID" value="NZ_FOLH01000009.1"/>
</dbReference>
<keyword evidence="3" id="KW-1185">Reference proteome</keyword>
<gene>
    <name evidence="2" type="ORF">SAMN05660443_2895</name>
</gene>
<dbReference type="AlphaFoldDB" id="A0A1I1JQP3"/>